<evidence type="ECO:0000256" key="2">
    <source>
        <dbReference type="PROSITE-ProRule" id="PRU00059"/>
    </source>
</evidence>
<keyword evidence="3" id="KW-0732">Signal</keyword>
<feature type="chain" id="PRO_5032840754" description="CUB domain-containing protein" evidence="3">
    <location>
        <begin position="19"/>
        <end position="743"/>
    </location>
</feature>
<dbReference type="SMART" id="SM00042">
    <property type="entry name" value="CUB"/>
    <property type="match status" value="2"/>
</dbReference>
<comment type="caution">
    <text evidence="2">Lacks conserved residue(s) required for the propagation of feature annotation.</text>
</comment>
<protein>
    <recommendedName>
        <fullName evidence="4">CUB domain-containing protein</fullName>
    </recommendedName>
</protein>
<dbReference type="OrthoDB" id="6369184at2759"/>
<feature type="disulfide bond" evidence="2">
    <location>
        <begin position="174"/>
        <end position="201"/>
    </location>
</feature>
<feature type="domain" description="CUB" evidence="4">
    <location>
        <begin position="27"/>
        <end position="133"/>
    </location>
</feature>
<gene>
    <name evidence="5" type="ORF">GWI33_003084</name>
</gene>
<dbReference type="Proteomes" id="UP000625711">
    <property type="component" value="Unassembled WGS sequence"/>
</dbReference>
<dbReference type="GO" id="GO:0005615">
    <property type="term" value="C:extracellular space"/>
    <property type="evidence" value="ECO:0007669"/>
    <property type="project" value="TreeGrafter"/>
</dbReference>
<keyword evidence="6" id="KW-1185">Reference proteome</keyword>
<name>A0A834IQF9_RHYFE</name>
<proteinExistence type="predicted"/>
<dbReference type="EMBL" id="JAACXV010000185">
    <property type="protein sequence ID" value="KAF7282160.1"/>
    <property type="molecule type" value="Genomic_DNA"/>
</dbReference>
<dbReference type="Pfam" id="PF00431">
    <property type="entry name" value="CUB"/>
    <property type="match status" value="2"/>
</dbReference>
<evidence type="ECO:0000313" key="6">
    <source>
        <dbReference type="Proteomes" id="UP000625711"/>
    </source>
</evidence>
<evidence type="ECO:0000256" key="3">
    <source>
        <dbReference type="SAM" id="SignalP"/>
    </source>
</evidence>
<reference evidence="5" key="1">
    <citation type="submission" date="2020-08" db="EMBL/GenBank/DDBJ databases">
        <title>Genome sequencing and assembly of the red palm weevil Rhynchophorus ferrugineus.</title>
        <authorList>
            <person name="Dias G.B."/>
            <person name="Bergman C.M."/>
            <person name="Manee M."/>
        </authorList>
    </citation>
    <scope>NUCLEOTIDE SEQUENCE</scope>
    <source>
        <strain evidence="5">AA-2017</strain>
        <tissue evidence="5">Whole larva</tissue>
    </source>
</reference>
<sequence length="743" mass="85214">MPLKHSLVVLILCAQSFGEERRNSSMCGQIFTEKQFVILSDNYPEPYPANSECFYLLKGNNCTTHFKIHYLDFDIKLSKGCTEERLEIGLQAAICGSKNDSATYSAVNNSLKLKFISSNQSSNTGFRVMVERIDSCEESTTILNIENRFDTDPTTDTIYKIKPTYLPPFPGKCCQNNVFSSKHFFLTSPGFPYSTNRLRDCLYIVQKANSNVCRLRVNIHFFSLGYPDKNSCFQNFLLIDGKYICGCNRHTKLVTNFKDQERKVIRFRSAGIYSNDLTGFVVEVVQDECPKRYTPNLQNVHRSNEFKYFQDQNNRISWPYNDNINQLKLVNEKVKMNRNTYQHIYFFEPDDSEENVEKKEETDSIDVSSIDSLLTELRDQEGCKSWNNNQLVLLTNTYGNKMYQMCPSQENKSPTNCVIYNNVSGYFNSPGYPLGYYANQNLCYRFYFLPGYCSIYLKFYDFNIEQSYDCQKDYVTIGNVRYCGNYLHGKTVTVDAAETKPYQDITFASDANYCGKGFRAEYQQVSCAERQPSAVLPVCGPGKDVTTPSDRNCNRIITEQIFQITNNPGDESCSFHILRNSTDICQINLYLEEFSLPCSRHRFTINGRVYCGNLTGQKVTLSNKTQQVITYQKVQNTSTISPDSYRIRGTQLTNCDVDLPPPVRLERKIPSINFTEICQLLSANYSKETILETLCNQINTKFNNTKCGYAKADVIGPLFTGNFTIIQLSNKEDQMKPLEITCD</sequence>
<dbReference type="PANTHER" id="PTHR24255:SF31">
    <property type="entry name" value="CUBILIN-LIKE PROTEIN"/>
    <property type="match status" value="1"/>
</dbReference>
<dbReference type="GO" id="GO:0004252">
    <property type="term" value="F:serine-type endopeptidase activity"/>
    <property type="evidence" value="ECO:0007669"/>
    <property type="project" value="TreeGrafter"/>
</dbReference>
<comment type="caution">
    <text evidence="5">The sequence shown here is derived from an EMBL/GenBank/DDBJ whole genome shotgun (WGS) entry which is preliminary data.</text>
</comment>
<feature type="domain" description="CUB" evidence="4">
    <location>
        <begin position="174"/>
        <end position="239"/>
    </location>
</feature>
<evidence type="ECO:0000256" key="1">
    <source>
        <dbReference type="ARBA" id="ARBA00023157"/>
    </source>
</evidence>
<dbReference type="PANTHER" id="PTHR24255">
    <property type="entry name" value="COMPLEMENT COMPONENT 1, S SUBCOMPONENT-RELATED"/>
    <property type="match status" value="1"/>
</dbReference>
<dbReference type="InterPro" id="IPR000859">
    <property type="entry name" value="CUB_dom"/>
</dbReference>
<accession>A0A834IQF9</accession>
<evidence type="ECO:0000259" key="4">
    <source>
        <dbReference type="PROSITE" id="PS01180"/>
    </source>
</evidence>
<organism evidence="5 6">
    <name type="scientific">Rhynchophorus ferrugineus</name>
    <name type="common">Red palm weevil</name>
    <name type="synonym">Curculio ferrugineus</name>
    <dbReference type="NCBI Taxonomy" id="354439"/>
    <lineage>
        <taxon>Eukaryota</taxon>
        <taxon>Metazoa</taxon>
        <taxon>Ecdysozoa</taxon>
        <taxon>Arthropoda</taxon>
        <taxon>Hexapoda</taxon>
        <taxon>Insecta</taxon>
        <taxon>Pterygota</taxon>
        <taxon>Neoptera</taxon>
        <taxon>Endopterygota</taxon>
        <taxon>Coleoptera</taxon>
        <taxon>Polyphaga</taxon>
        <taxon>Cucujiformia</taxon>
        <taxon>Curculionidae</taxon>
        <taxon>Dryophthorinae</taxon>
        <taxon>Rhynchophorus</taxon>
    </lineage>
</organism>
<dbReference type="AlphaFoldDB" id="A0A834IQF9"/>
<dbReference type="SUPFAM" id="SSF49854">
    <property type="entry name" value="Spermadhesin, CUB domain"/>
    <property type="match status" value="3"/>
</dbReference>
<dbReference type="InterPro" id="IPR035914">
    <property type="entry name" value="Sperma_CUB_dom_sf"/>
</dbReference>
<dbReference type="PROSITE" id="PS01180">
    <property type="entry name" value="CUB"/>
    <property type="match status" value="3"/>
</dbReference>
<keyword evidence="1 2" id="KW-1015">Disulfide bond</keyword>
<dbReference type="CDD" id="cd00041">
    <property type="entry name" value="CUB"/>
    <property type="match status" value="2"/>
</dbReference>
<feature type="signal peptide" evidence="3">
    <location>
        <begin position="1"/>
        <end position="18"/>
    </location>
</feature>
<dbReference type="Gene3D" id="2.60.120.290">
    <property type="entry name" value="Spermadhesin, CUB domain"/>
    <property type="match status" value="3"/>
</dbReference>
<feature type="domain" description="CUB" evidence="4">
    <location>
        <begin position="406"/>
        <end position="525"/>
    </location>
</feature>
<evidence type="ECO:0000313" key="5">
    <source>
        <dbReference type="EMBL" id="KAF7282160.1"/>
    </source>
</evidence>